<dbReference type="InterPro" id="IPR018247">
    <property type="entry name" value="EF_Hand_1_Ca_BS"/>
</dbReference>
<dbReference type="Pfam" id="PF13499">
    <property type="entry name" value="EF-hand_7"/>
    <property type="match status" value="2"/>
</dbReference>
<dbReference type="GO" id="GO:0005509">
    <property type="term" value="F:calcium ion binding"/>
    <property type="evidence" value="ECO:0007669"/>
    <property type="project" value="InterPro"/>
</dbReference>
<dbReference type="InterPro" id="IPR002048">
    <property type="entry name" value="EF_hand_dom"/>
</dbReference>
<dbReference type="GO" id="GO:0016460">
    <property type="term" value="C:myosin II complex"/>
    <property type="evidence" value="ECO:0007669"/>
    <property type="project" value="TreeGrafter"/>
</dbReference>
<dbReference type="SMART" id="SM00054">
    <property type="entry name" value="EFh"/>
    <property type="match status" value="3"/>
</dbReference>
<comment type="caution">
    <text evidence="4">The sequence shown here is derived from an EMBL/GenBank/DDBJ whole genome shotgun (WGS) entry which is preliminary data.</text>
</comment>
<dbReference type="InterPro" id="IPR050230">
    <property type="entry name" value="CALM/Myosin/TropC-like"/>
</dbReference>
<dbReference type="FunFam" id="1.10.238.10:FF:000527">
    <property type="entry name" value="Calmodulin-3"/>
    <property type="match status" value="1"/>
</dbReference>
<dbReference type="Gene3D" id="1.10.238.10">
    <property type="entry name" value="EF-hand"/>
    <property type="match status" value="2"/>
</dbReference>
<protein>
    <recommendedName>
        <fullName evidence="3">EF-hand domain-containing protein</fullName>
    </recommendedName>
</protein>
<evidence type="ECO:0000313" key="5">
    <source>
        <dbReference type="Proteomes" id="UP000650467"/>
    </source>
</evidence>
<gene>
    <name evidence="4" type="ORF">HXX76_006252</name>
</gene>
<feature type="domain" description="EF-hand" evidence="3">
    <location>
        <begin position="54"/>
        <end position="89"/>
    </location>
</feature>
<dbReference type="EMBL" id="JAEHOC010000012">
    <property type="protein sequence ID" value="KAG2436728.1"/>
    <property type="molecule type" value="Genomic_DNA"/>
</dbReference>
<name>A0A835T5X4_CHLIN</name>
<reference evidence="4" key="1">
    <citation type="journal article" date="2020" name="bioRxiv">
        <title>Comparative genomics of Chlamydomonas.</title>
        <authorList>
            <person name="Craig R.J."/>
            <person name="Hasan A.R."/>
            <person name="Ness R.W."/>
            <person name="Keightley P.D."/>
        </authorList>
    </citation>
    <scope>NUCLEOTIDE SEQUENCE</scope>
    <source>
        <strain evidence="4">SAG 7.73</strain>
    </source>
</reference>
<keyword evidence="2" id="KW-0106">Calcium</keyword>
<dbReference type="InterPro" id="IPR011992">
    <property type="entry name" value="EF-hand-dom_pair"/>
</dbReference>
<dbReference type="CDD" id="cd00051">
    <property type="entry name" value="EFh"/>
    <property type="match status" value="1"/>
</dbReference>
<dbReference type="PANTHER" id="PTHR23048:SF0">
    <property type="entry name" value="CALMODULIN LIKE 3"/>
    <property type="match status" value="1"/>
</dbReference>
<dbReference type="AlphaFoldDB" id="A0A835T5X4"/>
<dbReference type="OrthoDB" id="26525at2759"/>
<feature type="domain" description="EF-hand" evidence="3">
    <location>
        <begin position="92"/>
        <end position="127"/>
    </location>
</feature>
<dbReference type="PANTHER" id="PTHR23048">
    <property type="entry name" value="MYOSIN LIGHT CHAIN 1, 3"/>
    <property type="match status" value="1"/>
</dbReference>
<organism evidence="4 5">
    <name type="scientific">Chlamydomonas incerta</name>
    <dbReference type="NCBI Taxonomy" id="51695"/>
    <lineage>
        <taxon>Eukaryota</taxon>
        <taxon>Viridiplantae</taxon>
        <taxon>Chlorophyta</taxon>
        <taxon>core chlorophytes</taxon>
        <taxon>Chlorophyceae</taxon>
        <taxon>CS clade</taxon>
        <taxon>Chlamydomonadales</taxon>
        <taxon>Chlamydomonadaceae</taxon>
        <taxon>Chlamydomonas</taxon>
    </lineage>
</organism>
<evidence type="ECO:0000259" key="3">
    <source>
        <dbReference type="PROSITE" id="PS50222"/>
    </source>
</evidence>
<dbReference type="PROSITE" id="PS00018">
    <property type="entry name" value="EF_HAND_1"/>
    <property type="match status" value="3"/>
</dbReference>
<evidence type="ECO:0000256" key="2">
    <source>
        <dbReference type="ARBA" id="ARBA00022837"/>
    </source>
</evidence>
<proteinExistence type="predicted"/>
<evidence type="ECO:0000313" key="4">
    <source>
        <dbReference type="EMBL" id="KAG2436728.1"/>
    </source>
</evidence>
<keyword evidence="1" id="KW-0677">Repeat</keyword>
<dbReference type="Proteomes" id="UP000650467">
    <property type="component" value="Unassembled WGS sequence"/>
</dbReference>
<keyword evidence="5" id="KW-1185">Reference proteome</keyword>
<evidence type="ECO:0000256" key="1">
    <source>
        <dbReference type="ARBA" id="ARBA00022737"/>
    </source>
</evidence>
<dbReference type="PROSITE" id="PS50222">
    <property type="entry name" value="EF_HAND_2"/>
    <property type="match status" value="3"/>
</dbReference>
<accession>A0A835T5X4</accession>
<sequence>MAEDANAELTNEYGFSREQIAEFREAFAMFDRDGDGTVSTKELKDVFTSLGLQLSDEEIADLVTQVDIDASGTMTLTEFCILMAKTGLVPDDPEAELRAVFNAFDEDKSNHISMKELQDIMLRLGEKMADDDVATIFKQAGCTAVDSNGHLTMTFKNFKDIMKGTQPKPAEKESS</sequence>
<feature type="domain" description="EF-hand" evidence="3">
    <location>
        <begin position="18"/>
        <end position="53"/>
    </location>
</feature>
<dbReference type="SUPFAM" id="SSF47473">
    <property type="entry name" value="EF-hand"/>
    <property type="match status" value="1"/>
</dbReference>